<name>A0AAV2RGW7_MEGNR</name>
<accession>A0AAV2RGW7</accession>
<organism evidence="11 12">
    <name type="scientific">Meganyctiphanes norvegica</name>
    <name type="common">Northern krill</name>
    <name type="synonym">Thysanopoda norvegica</name>
    <dbReference type="NCBI Taxonomy" id="48144"/>
    <lineage>
        <taxon>Eukaryota</taxon>
        <taxon>Metazoa</taxon>
        <taxon>Ecdysozoa</taxon>
        <taxon>Arthropoda</taxon>
        <taxon>Crustacea</taxon>
        <taxon>Multicrustacea</taxon>
        <taxon>Malacostraca</taxon>
        <taxon>Eumalacostraca</taxon>
        <taxon>Eucarida</taxon>
        <taxon>Euphausiacea</taxon>
        <taxon>Euphausiidae</taxon>
        <taxon>Meganyctiphanes</taxon>
    </lineage>
</organism>
<dbReference type="EMBL" id="CAXKWB010020461">
    <property type="protein sequence ID" value="CAL4122598.1"/>
    <property type="molecule type" value="Genomic_DNA"/>
</dbReference>
<evidence type="ECO:0000313" key="11">
    <source>
        <dbReference type="EMBL" id="CAL4122598.1"/>
    </source>
</evidence>
<proteinExistence type="inferred from homology"/>
<dbReference type="AlphaFoldDB" id="A0AAV2RGW7"/>
<protein>
    <recommendedName>
        <fullName evidence="7">Translation initiation factor eIF2B subunit alpha</fullName>
    </recommendedName>
    <alternativeName>
        <fullName evidence="8">eIF2B GDP-GTP exchange factor subunit alpha</fullName>
    </alternativeName>
</protein>
<dbReference type="PANTHER" id="PTHR45860">
    <property type="entry name" value="TRANSLATION INITIATION FACTOR EIF-2B SUBUNIT ALPHA"/>
    <property type="match status" value="1"/>
</dbReference>
<comment type="similarity">
    <text evidence="2 10">Belongs to the eIF-2B alpha/beta/delta subunits family.</text>
</comment>
<evidence type="ECO:0000256" key="9">
    <source>
        <dbReference type="ARBA" id="ARBA00046432"/>
    </source>
</evidence>
<keyword evidence="5" id="KW-0648">Protein biosynthesis</keyword>
<dbReference type="GO" id="GO:0005851">
    <property type="term" value="C:eukaryotic translation initiation factor 2B complex"/>
    <property type="evidence" value="ECO:0007669"/>
    <property type="project" value="TreeGrafter"/>
</dbReference>
<evidence type="ECO:0000256" key="3">
    <source>
        <dbReference type="ARBA" id="ARBA00022490"/>
    </source>
</evidence>
<dbReference type="InterPro" id="IPR042529">
    <property type="entry name" value="IF_2B-like_C"/>
</dbReference>
<dbReference type="GO" id="GO:0003743">
    <property type="term" value="F:translation initiation factor activity"/>
    <property type="evidence" value="ECO:0007669"/>
    <property type="project" value="UniProtKB-KW"/>
</dbReference>
<dbReference type="InterPro" id="IPR051501">
    <property type="entry name" value="eIF2B_alpha/beta/delta"/>
</dbReference>
<comment type="subcellular location">
    <subcellularLocation>
        <location evidence="1">Cytoplasm</location>
        <location evidence="1">Cytosol</location>
    </subcellularLocation>
</comment>
<dbReference type="InterPro" id="IPR000649">
    <property type="entry name" value="IF-2B-related"/>
</dbReference>
<keyword evidence="12" id="KW-1185">Reference proteome</keyword>
<comment type="subunit">
    <text evidence="9">Component of the translation initiation factor 2B (eIF2B) complex which is a heterodecamer of two sets of five different subunits: alpha, beta, gamma, delta and epsilon. Subunits alpha, beta and delta comprise a regulatory subcomplex and subunits epsilon and gamma comprise a catalytic subcomplex. Within the complex, the hexameric regulatory complex resides at the center, with the two heterodimeric catalytic subcomplexes bound on opposite sides.</text>
</comment>
<dbReference type="Proteomes" id="UP001497623">
    <property type="component" value="Unassembled WGS sequence"/>
</dbReference>
<dbReference type="InterPro" id="IPR037171">
    <property type="entry name" value="NagB/RpiA_transferase-like"/>
</dbReference>
<evidence type="ECO:0000256" key="2">
    <source>
        <dbReference type="ARBA" id="ARBA00007251"/>
    </source>
</evidence>
<dbReference type="GO" id="GO:0005085">
    <property type="term" value="F:guanyl-nucleotide exchange factor activity"/>
    <property type="evidence" value="ECO:0007669"/>
    <property type="project" value="TreeGrafter"/>
</dbReference>
<evidence type="ECO:0000256" key="7">
    <source>
        <dbReference type="ARBA" id="ARBA00044208"/>
    </source>
</evidence>
<evidence type="ECO:0000256" key="8">
    <source>
        <dbReference type="ARBA" id="ARBA00044236"/>
    </source>
</evidence>
<evidence type="ECO:0000256" key="6">
    <source>
        <dbReference type="ARBA" id="ARBA00043898"/>
    </source>
</evidence>
<dbReference type="GO" id="GO:0005829">
    <property type="term" value="C:cytosol"/>
    <property type="evidence" value="ECO:0007669"/>
    <property type="project" value="UniProtKB-SubCell"/>
</dbReference>
<evidence type="ECO:0000256" key="10">
    <source>
        <dbReference type="RuleBase" id="RU003814"/>
    </source>
</evidence>
<dbReference type="SUPFAM" id="SSF100950">
    <property type="entry name" value="NagB/RpiA/CoA transferase-like"/>
    <property type="match status" value="1"/>
</dbReference>
<keyword evidence="3" id="KW-0963">Cytoplasm</keyword>
<reference evidence="11 12" key="1">
    <citation type="submission" date="2024-05" db="EMBL/GenBank/DDBJ databases">
        <authorList>
            <person name="Wallberg A."/>
        </authorList>
    </citation>
    <scope>NUCLEOTIDE SEQUENCE [LARGE SCALE GENOMIC DNA]</scope>
</reference>
<dbReference type="Gene3D" id="3.40.50.10470">
    <property type="entry name" value="Translation initiation factor eif-2b, domain 2"/>
    <property type="match status" value="1"/>
</dbReference>
<evidence type="ECO:0000256" key="5">
    <source>
        <dbReference type="ARBA" id="ARBA00022917"/>
    </source>
</evidence>
<dbReference type="InterPro" id="IPR042528">
    <property type="entry name" value="elF-2B_alpha_N"/>
</dbReference>
<sequence>MKVDTSLDSGDTKMSGTGEANVKSFFLNVCSNADLSPAIAAMMTLMELLRLDDSKTLVELIEKMRKARESLTQTDVSLVSVSSGCELFVRFITLAHAELEQATDFSSVRDILLKRGEKFISTMQESRKKIVHHSMNLIKDGMVILTHSRSRCVLAAMREAAKQGRQFSVYVTESQPDCEGKKMVEELAAEKIPVTMILDAAVGYIMERVTCVMVGAEGVCENGGIINKIGSCSMATLAHLKNKPVYVLVESFKFIRTIPLNNSSLPKNYLHRYSVLSTNSEIHSEHPMVDYTHPDNITLLYTDVGIIPTSAVTEYLIKLYT</sequence>
<dbReference type="Pfam" id="PF01008">
    <property type="entry name" value="IF-2B"/>
    <property type="match status" value="1"/>
</dbReference>
<evidence type="ECO:0000313" key="12">
    <source>
        <dbReference type="Proteomes" id="UP001497623"/>
    </source>
</evidence>
<gene>
    <name evidence="11" type="ORF">MNOR_LOCUS23320</name>
</gene>
<evidence type="ECO:0000256" key="4">
    <source>
        <dbReference type="ARBA" id="ARBA00022540"/>
    </source>
</evidence>
<dbReference type="PANTHER" id="PTHR45860:SF1">
    <property type="entry name" value="TRANSLATION INITIATION FACTOR EIF-2B SUBUNIT ALPHA"/>
    <property type="match status" value="1"/>
</dbReference>
<keyword evidence="4" id="KW-0396">Initiation factor</keyword>
<comment type="function">
    <text evidence="6">Acts as a component of the translation initiation factor 2B (eIF2B) complex, which catalyzes the exchange of GDP for GTP on eukaryotic initiation factor 2 (eIF2) gamma subunit. Its guanine nucleotide exchange factor activity is repressed when bound to eIF2 complex phosphorylated on the alpha subunit, thereby limiting the amount of methionyl-initiator methionine tRNA available to the ribosome and consequently global translation is repressed.</text>
</comment>
<evidence type="ECO:0000256" key="1">
    <source>
        <dbReference type="ARBA" id="ARBA00004514"/>
    </source>
</evidence>
<dbReference type="Gene3D" id="1.20.120.1070">
    <property type="entry name" value="Translation initiation factor eIF-2B, N-terminal domain"/>
    <property type="match status" value="1"/>
</dbReference>
<comment type="caution">
    <text evidence="11">The sequence shown here is derived from an EMBL/GenBank/DDBJ whole genome shotgun (WGS) entry which is preliminary data.</text>
</comment>